<gene>
    <name evidence="1" type="ORF">QCO44_03575</name>
</gene>
<accession>A0ABV3X3N6</accession>
<sequence>MNLKEAFQAQNKIDSLLEYIVEYLSDEENVMLVTDKHLRSKTLPGQPDETVDVSVKRDEDFAVDGLLEIWQKLLAEKEKLGAAIGRAKAGMEFNLDAAIDMNKRRRSFDMTLQEMAGRKSYHMLQKGGGKGYVFNKDGTPTEYYYDIDRVWTIDYDRTKVRALAKEMHRTADAMSIRIDEALLSTKVDYVPQFDLAGKESLLIEEMLGR</sequence>
<comment type="caution">
    <text evidence="1">The sequence shown here is derived from an EMBL/GenBank/DDBJ whole genome shotgun (WGS) entry which is preliminary data.</text>
</comment>
<organism evidence="1 2">
    <name type="scientific">Selenomonas sputigena</name>
    <dbReference type="NCBI Taxonomy" id="69823"/>
    <lineage>
        <taxon>Bacteria</taxon>
        <taxon>Bacillati</taxon>
        <taxon>Bacillota</taxon>
        <taxon>Negativicutes</taxon>
        <taxon>Selenomonadales</taxon>
        <taxon>Selenomonadaceae</taxon>
        <taxon>Selenomonas</taxon>
    </lineage>
</organism>
<dbReference type="RefSeq" id="WP_368846451.1">
    <property type="nucleotide sequence ID" value="NZ_CP194411.1"/>
</dbReference>
<dbReference type="EMBL" id="JARVLH010000002">
    <property type="protein sequence ID" value="MEX5284723.1"/>
    <property type="molecule type" value="Genomic_DNA"/>
</dbReference>
<proteinExistence type="predicted"/>
<reference evidence="1 2" key="1">
    <citation type="submission" date="2023-04" db="EMBL/GenBank/DDBJ databases">
        <title>Genome Sequence of Selenomonas sputigena ATCC 33150.</title>
        <authorList>
            <person name="Miller D.P."/>
            <person name="Anvari S."/>
            <person name="Polson S.W."/>
            <person name="Macdonald M."/>
            <person name="Mcdowell J.V."/>
        </authorList>
    </citation>
    <scope>NUCLEOTIDE SEQUENCE [LARGE SCALE GENOMIC DNA]</scope>
    <source>
        <strain evidence="1 2">ATCC 33150</strain>
    </source>
</reference>
<protein>
    <submittedName>
        <fullName evidence="1">Formate dehydrogenase</fullName>
    </submittedName>
</protein>
<name>A0ABV3X3N6_9FIRM</name>
<keyword evidence="2" id="KW-1185">Reference proteome</keyword>
<evidence type="ECO:0000313" key="1">
    <source>
        <dbReference type="EMBL" id="MEX5284723.1"/>
    </source>
</evidence>
<dbReference type="Proteomes" id="UP001559623">
    <property type="component" value="Unassembled WGS sequence"/>
</dbReference>
<evidence type="ECO:0000313" key="2">
    <source>
        <dbReference type="Proteomes" id="UP001559623"/>
    </source>
</evidence>